<name>A0A165J204_9BASI</name>
<organism evidence="6 7">
    <name type="scientific">Calocera cornea HHB12733</name>
    <dbReference type="NCBI Taxonomy" id="1353952"/>
    <lineage>
        <taxon>Eukaryota</taxon>
        <taxon>Fungi</taxon>
        <taxon>Dikarya</taxon>
        <taxon>Basidiomycota</taxon>
        <taxon>Agaricomycotina</taxon>
        <taxon>Dacrymycetes</taxon>
        <taxon>Dacrymycetales</taxon>
        <taxon>Dacrymycetaceae</taxon>
        <taxon>Calocera</taxon>
    </lineage>
</organism>
<dbReference type="Pfam" id="PF07690">
    <property type="entry name" value="MFS_1"/>
    <property type="match status" value="1"/>
</dbReference>
<accession>A0A165J204</accession>
<dbReference type="SUPFAM" id="SSF103473">
    <property type="entry name" value="MFS general substrate transporter"/>
    <property type="match status" value="1"/>
</dbReference>
<feature type="transmembrane region" description="Helical" evidence="5">
    <location>
        <begin position="306"/>
        <end position="332"/>
    </location>
</feature>
<dbReference type="GO" id="GO:0022857">
    <property type="term" value="F:transmembrane transporter activity"/>
    <property type="evidence" value="ECO:0007669"/>
    <property type="project" value="InterPro"/>
</dbReference>
<gene>
    <name evidence="6" type="ORF">CALCODRAFT_553195</name>
</gene>
<evidence type="ECO:0000256" key="3">
    <source>
        <dbReference type="ARBA" id="ARBA00022989"/>
    </source>
</evidence>
<dbReference type="AlphaFoldDB" id="A0A165J204"/>
<evidence type="ECO:0000256" key="1">
    <source>
        <dbReference type="ARBA" id="ARBA00004141"/>
    </source>
</evidence>
<evidence type="ECO:0000313" key="7">
    <source>
        <dbReference type="Proteomes" id="UP000076842"/>
    </source>
</evidence>
<protein>
    <submittedName>
        <fullName evidence="6">MFS general substrate transporter</fullName>
    </submittedName>
</protein>
<proteinExistence type="predicted"/>
<dbReference type="OrthoDB" id="2351791at2759"/>
<keyword evidence="4 5" id="KW-0472">Membrane</keyword>
<comment type="subcellular location">
    <subcellularLocation>
        <location evidence="1">Membrane</location>
        <topology evidence="1">Multi-pass membrane protein</topology>
    </subcellularLocation>
</comment>
<dbReference type="Gene3D" id="1.20.1720.10">
    <property type="entry name" value="Multidrug resistance protein D"/>
    <property type="match status" value="2"/>
</dbReference>
<feature type="transmembrane region" description="Helical" evidence="5">
    <location>
        <begin position="371"/>
        <end position="393"/>
    </location>
</feature>
<keyword evidence="3 5" id="KW-1133">Transmembrane helix</keyword>
<evidence type="ECO:0000313" key="6">
    <source>
        <dbReference type="EMBL" id="KZT61266.1"/>
    </source>
</evidence>
<feature type="transmembrane region" description="Helical" evidence="5">
    <location>
        <begin position="238"/>
        <end position="256"/>
    </location>
</feature>
<feature type="transmembrane region" description="Helical" evidence="5">
    <location>
        <begin position="437"/>
        <end position="460"/>
    </location>
</feature>
<feature type="transmembrane region" description="Helical" evidence="5">
    <location>
        <begin position="124"/>
        <end position="147"/>
    </location>
</feature>
<dbReference type="PANTHER" id="PTHR23501:SF102">
    <property type="entry name" value="DRUG TRANSPORTER, PUTATIVE (AFU_ORTHOLOGUE AFUA_3G08530)-RELATED"/>
    <property type="match status" value="1"/>
</dbReference>
<keyword evidence="2 5" id="KW-0812">Transmembrane</keyword>
<feature type="transmembrane region" description="Helical" evidence="5">
    <location>
        <begin position="198"/>
        <end position="218"/>
    </location>
</feature>
<dbReference type="GO" id="GO:0005886">
    <property type="term" value="C:plasma membrane"/>
    <property type="evidence" value="ECO:0007669"/>
    <property type="project" value="TreeGrafter"/>
</dbReference>
<feature type="transmembrane region" description="Helical" evidence="5">
    <location>
        <begin position="501"/>
        <end position="523"/>
    </location>
</feature>
<dbReference type="Proteomes" id="UP000076842">
    <property type="component" value="Unassembled WGS sequence"/>
</dbReference>
<sequence length="530" mass="56174">MSSVPVVAPGVHGPVLAKFPTMVSSITDTSDGCSTVSAPEGNNSEITTPSQARLLVIMIALNMSLFLATTDTTIVSTSLPTIMADLNGSDSDYAWVGVSYMLMQTSFQPLYAKLSDIFGRKSMISLIIFRGMQGAGGGGIVAMAWIIPDDLVRQNSNTIPKGEARAKWAHLKSFTWGMSAVSGPLLGGLFSDAISWRWGFFINIPVGLVAGLLLCVFLIPQPVHVRQHWSKTWAQFDWLGAILLTAGTAAIIVGFSNASRLGFVSTQTLPLIIGGVAVFGLGIFNEAITKRDAVLPPQLFRAREPALLLTMTFLHNFAFTAGTFYLALYYQAVDGSSALMAGVLMLPYSLGSCLVSLPAGRWGETVGLRRVYWLGFSSALIGFSLMITLSAHSSPALQAIYPLIAAIGIGLLFHCFKTGLQHALPGTADDAGATSAFFLVRFIGATAGLSLSSAVFNSILTARLPTGFELTETTGGTDYRAMHSLSPITLRDSVLGAVSEALAMVWIVCAALLGFALVVRLGIDVLQGKS</sequence>
<evidence type="ECO:0000256" key="5">
    <source>
        <dbReference type="SAM" id="Phobius"/>
    </source>
</evidence>
<dbReference type="InterPro" id="IPR011701">
    <property type="entry name" value="MFS"/>
</dbReference>
<dbReference type="PANTHER" id="PTHR23501">
    <property type="entry name" value="MAJOR FACILITATOR SUPERFAMILY"/>
    <property type="match status" value="1"/>
</dbReference>
<dbReference type="InterPro" id="IPR036259">
    <property type="entry name" value="MFS_trans_sf"/>
</dbReference>
<evidence type="ECO:0000256" key="2">
    <source>
        <dbReference type="ARBA" id="ARBA00022692"/>
    </source>
</evidence>
<feature type="transmembrane region" description="Helical" evidence="5">
    <location>
        <begin position="338"/>
        <end position="359"/>
    </location>
</feature>
<evidence type="ECO:0000256" key="4">
    <source>
        <dbReference type="ARBA" id="ARBA00023136"/>
    </source>
</evidence>
<dbReference type="EMBL" id="KV423924">
    <property type="protein sequence ID" value="KZT61266.1"/>
    <property type="molecule type" value="Genomic_DNA"/>
</dbReference>
<reference evidence="6 7" key="1">
    <citation type="journal article" date="2016" name="Mol. Biol. Evol.">
        <title>Comparative Genomics of Early-Diverging Mushroom-Forming Fungi Provides Insights into the Origins of Lignocellulose Decay Capabilities.</title>
        <authorList>
            <person name="Nagy L.G."/>
            <person name="Riley R."/>
            <person name="Tritt A."/>
            <person name="Adam C."/>
            <person name="Daum C."/>
            <person name="Floudas D."/>
            <person name="Sun H."/>
            <person name="Yadav J.S."/>
            <person name="Pangilinan J."/>
            <person name="Larsson K.H."/>
            <person name="Matsuura K."/>
            <person name="Barry K."/>
            <person name="Labutti K."/>
            <person name="Kuo R."/>
            <person name="Ohm R.A."/>
            <person name="Bhattacharya S.S."/>
            <person name="Shirouzu T."/>
            <person name="Yoshinaga Y."/>
            <person name="Martin F.M."/>
            <person name="Grigoriev I.V."/>
            <person name="Hibbett D.S."/>
        </authorList>
    </citation>
    <scope>NUCLEOTIDE SEQUENCE [LARGE SCALE GENOMIC DNA]</scope>
    <source>
        <strain evidence="6 7">HHB12733</strain>
    </source>
</reference>
<keyword evidence="7" id="KW-1185">Reference proteome</keyword>
<feature type="transmembrane region" description="Helical" evidence="5">
    <location>
        <begin position="399"/>
        <end position="416"/>
    </location>
</feature>
<feature type="transmembrane region" description="Helical" evidence="5">
    <location>
        <begin position="268"/>
        <end position="285"/>
    </location>
</feature>
<dbReference type="InParanoid" id="A0A165J204"/>
<dbReference type="Gene3D" id="1.20.1250.20">
    <property type="entry name" value="MFS general substrate transporter like domains"/>
    <property type="match status" value="1"/>
</dbReference>